<sequence>MAAAVEALVVGGMDVVAEEALPFVYVNFDGRASMTSFLTYLNEDVLISNTTEGFSTRHIVKQVAHRRTENFMAFYGYHYA</sequence>
<evidence type="ECO:0000313" key="2">
    <source>
        <dbReference type="Proteomes" id="UP001417504"/>
    </source>
</evidence>
<evidence type="ECO:0000313" key="1">
    <source>
        <dbReference type="EMBL" id="KAK9124266.1"/>
    </source>
</evidence>
<reference evidence="1 2" key="1">
    <citation type="submission" date="2024-01" db="EMBL/GenBank/DDBJ databases">
        <title>Genome assemblies of Stephania.</title>
        <authorList>
            <person name="Yang L."/>
        </authorList>
    </citation>
    <scope>NUCLEOTIDE SEQUENCE [LARGE SCALE GENOMIC DNA]</scope>
    <source>
        <strain evidence="1">QJT</strain>
        <tissue evidence="1">Leaf</tissue>
    </source>
</reference>
<organism evidence="1 2">
    <name type="scientific">Stephania japonica</name>
    <dbReference type="NCBI Taxonomy" id="461633"/>
    <lineage>
        <taxon>Eukaryota</taxon>
        <taxon>Viridiplantae</taxon>
        <taxon>Streptophyta</taxon>
        <taxon>Embryophyta</taxon>
        <taxon>Tracheophyta</taxon>
        <taxon>Spermatophyta</taxon>
        <taxon>Magnoliopsida</taxon>
        <taxon>Ranunculales</taxon>
        <taxon>Menispermaceae</taxon>
        <taxon>Menispermoideae</taxon>
        <taxon>Cissampelideae</taxon>
        <taxon>Stephania</taxon>
    </lineage>
</organism>
<gene>
    <name evidence="1" type="ORF">Sjap_013868</name>
</gene>
<dbReference type="Proteomes" id="UP001417504">
    <property type="component" value="Unassembled WGS sequence"/>
</dbReference>
<keyword evidence="2" id="KW-1185">Reference proteome</keyword>
<name>A0AAP0IYQ4_9MAGN</name>
<dbReference type="AlphaFoldDB" id="A0AAP0IYQ4"/>
<dbReference type="EMBL" id="JBBNAE010000005">
    <property type="protein sequence ID" value="KAK9124266.1"/>
    <property type="molecule type" value="Genomic_DNA"/>
</dbReference>
<proteinExistence type="predicted"/>
<protein>
    <submittedName>
        <fullName evidence="1">Uncharacterized protein</fullName>
    </submittedName>
</protein>
<accession>A0AAP0IYQ4</accession>
<comment type="caution">
    <text evidence="1">The sequence shown here is derived from an EMBL/GenBank/DDBJ whole genome shotgun (WGS) entry which is preliminary data.</text>
</comment>